<feature type="signal peptide" evidence="1">
    <location>
        <begin position="1"/>
        <end position="20"/>
    </location>
</feature>
<dbReference type="Pfam" id="PF18962">
    <property type="entry name" value="Por_Secre_tail"/>
    <property type="match status" value="1"/>
</dbReference>
<dbReference type="InterPro" id="IPR013783">
    <property type="entry name" value="Ig-like_fold"/>
</dbReference>
<sequence>MKYFLTIFSAFLFWTASLSAQTDQDPGVEDSYIHASDLPLVGVGHPFRLIYSVGNNGNDPITGVAPDNIVFTIQLHKASPAVGGVVTVNGLDALSGTLLDYFDFVYNDAQKLYTATQKPAVVFPDITSVALPAGLQINAVVTGLSTSGSDFSIGATLTLTPPAGSTGNNTANDIGEIFANTLSILPVTLSEFSGVVNNCNVALTWTTTLENKFSHFDLEYSENGIDFITVKTIPSKQSATGSNYQLTYPQTTATGYYRLKMVDIDGTYSYSNKVLQFRTSCNDNRITLFPNPVVNDRTTITGLPAGSIIQIHHVDGKLVNTLKPAQSVYQINMERYARGTYIITVISENKAFKNFKVVKQ</sequence>
<feature type="domain" description="Secretion system C-terminal sorting" evidence="2">
    <location>
        <begin position="288"/>
        <end position="353"/>
    </location>
</feature>
<dbReference type="RefSeq" id="WP_386100719.1">
    <property type="nucleotide sequence ID" value="NZ_JBHUOZ010000003.1"/>
</dbReference>
<keyword evidence="4" id="KW-1185">Reference proteome</keyword>
<evidence type="ECO:0000259" key="2">
    <source>
        <dbReference type="Pfam" id="PF18962"/>
    </source>
</evidence>
<dbReference type="EMBL" id="JBHUOZ010000003">
    <property type="protein sequence ID" value="MFD2921090.1"/>
    <property type="molecule type" value="Genomic_DNA"/>
</dbReference>
<organism evidence="3 4">
    <name type="scientific">Terrimonas rubra</name>
    <dbReference type="NCBI Taxonomy" id="1035890"/>
    <lineage>
        <taxon>Bacteria</taxon>
        <taxon>Pseudomonadati</taxon>
        <taxon>Bacteroidota</taxon>
        <taxon>Chitinophagia</taxon>
        <taxon>Chitinophagales</taxon>
        <taxon>Chitinophagaceae</taxon>
        <taxon>Terrimonas</taxon>
    </lineage>
</organism>
<accession>A0ABW6A6T2</accession>
<dbReference type="Proteomes" id="UP001597511">
    <property type="component" value="Unassembled WGS sequence"/>
</dbReference>
<evidence type="ECO:0000313" key="4">
    <source>
        <dbReference type="Proteomes" id="UP001597511"/>
    </source>
</evidence>
<keyword evidence="1" id="KW-0732">Signal</keyword>
<feature type="chain" id="PRO_5047188048" evidence="1">
    <location>
        <begin position="21"/>
        <end position="360"/>
    </location>
</feature>
<evidence type="ECO:0000256" key="1">
    <source>
        <dbReference type="SAM" id="SignalP"/>
    </source>
</evidence>
<dbReference type="InterPro" id="IPR026444">
    <property type="entry name" value="Secre_tail"/>
</dbReference>
<comment type="caution">
    <text evidence="3">The sequence shown here is derived from an EMBL/GenBank/DDBJ whole genome shotgun (WGS) entry which is preliminary data.</text>
</comment>
<dbReference type="Gene3D" id="2.60.40.10">
    <property type="entry name" value="Immunoglobulins"/>
    <property type="match status" value="1"/>
</dbReference>
<proteinExistence type="predicted"/>
<name>A0ABW6A6T2_9BACT</name>
<protein>
    <submittedName>
        <fullName evidence="3">T9SS type A sorting domain-containing protein</fullName>
    </submittedName>
</protein>
<reference evidence="4" key="1">
    <citation type="journal article" date="2019" name="Int. J. Syst. Evol. Microbiol.">
        <title>The Global Catalogue of Microorganisms (GCM) 10K type strain sequencing project: providing services to taxonomists for standard genome sequencing and annotation.</title>
        <authorList>
            <consortium name="The Broad Institute Genomics Platform"/>
            <consortium name="The Broad Institute Genome Sequencing Center for Infectious Disease"/>
            <person name="Wu L."/>
            <person name="Ma J."/>
        </authorList>
    </citation>
    <scope>NUCLEOTIDE SEQUENCE [LARGE SCALE GENOMIC DNA]</scope>
    <source>
        <strain evidence="4">KCTC 23299</strain>
    </source>
</reference>
<dbReference type="NCBIfam" id="TIGR04183">
    <property type="entry name" value="Por_Secre_tail"/>
    <property type="match status" value="1"/>
</dbReference>
<gene>
    <name evidence="3" type="ORF">ACFS6H_15295</name>
</gene>
<evidence type="ECO:0000313" key="3">
    <source>
        <dbReference type="EMBL" id="MFD2921090.1"/>
    </source>
</evidence>